<proteinExistence type="predicted"/>
<feature type="chain" id="PRO_5017429883" evidence="1">
    <location>
        <begin position="21"/>
        <end position="65"/>
    </location>
</feature>
<organism evidence="2 3">
    <name type="scientific">Aspergillus sclerotialis</name>
    <dbReference type="NCBI Taxonomy" id="2070753"/>
    <lineage>
        <taxon>Eukaryota</taxon>
        <taxon>Fungi</taxon>
        <taxon>Dikarya</taxon>
        <taxon>Ascomycota</taxon>
        <taxon>Pezizomycotina</taxon>
        <taxon>Eurotiomycetes</taxon>
        <taxon>Eurotiomycetidae</taxon>
        <taxon>Eurotiales</taxon>
        <taxon>Aspergillaceae</taxon>
        <taxon>Aspergillus</taxon>
        <taxon>Aspergillus subgen. Polypaecilum</taxon>
    </lineage>
</organism>
<protein>
    <submittedName>
        <fullName evidence="2">Uncharacterized protein</fullName>
    </submittedName>
</protein>
<gene>
    <name evidence="2" type="ORF">PHISCL_07228</name>
</gene>
<feature type="signal peptide" evidence="1">
    <location>
        <begin position="1"/>
        <end position="20"/>
    </location>
</feature>
<evidence type="ECO:0000256" key="1">
    <source>
        <dbReference type="SAM" id="SignalP"/>
    </source>
</evidence>
<sequence length="65" mass="7138">MKVFIPIVLTIISLATQGYAISCQNQGGSCYDGGRDCPAGKRSVFWDTGCKSGFWPWQKDDKCCV</sequence>
<keyword evidence="3" id="KW-1185">Reference proteome</keyword>
<reference evidence="3" key="1">
    <citation type="submission" date="2017-02" db="EMBL/GenBank/DDBJ databases">
        <authorList>
            <person name="Tafer H."/>
            <person name="Lopandic K."/>
        </authorList>
    </citation>
    <scope>NUCLEOTIDE SEQUENCE [LARGE SCALE GENOMIC DNA]</scope>
    <source>
        <strain evidence="3">CBS 366.77</strain>
    </source>
</reference>
<dbReference type="AlphaFoldDB" id="A0A3A2ZBF5"/>
<dbReference type="Proteomes" id="UP000266188">
    <property type="component" value="Unassembled WGS sequence"/>
</dbReference>
<name>A0A3A2ZBF5_9EURO</name>
<dbReference type="EMBL" id="MVGC01000307">
    <property type="protein sequence ID" value="RJE20442.1"/>
    <property type="molecule type" value="Genomic_DNA"/>
</dbReference>
<dbReference type="OrthoDB" id="4242135at2759"/>
<evidence type="ECO:0000313" key="2">
    <source>
        <dbReference type="EMBL" id="RJE20442.1"/>
    </source>
</evidence>
<comment type="caution">
    <text evidence="2">The sequence shown here is derived from an EMBL/GenBank/DDBJ whole genome shotgun (WGS) entry which is preliminary data.</text>
</comment>
<keyword evidence="1" id="KW-0732">Signal</keyword>
<evidence type="ECO:0000313" key="3">
    <source>
        <dbReference type="Proteomes" id="UP000266188"/>
    </source>
</evidence>
<accession>A0A3A2ZBF5</accession>